<sequence length="671" mass="71549">MVTAGVTHDVALDGVGYMLAGGKDAYVCGGTSGRAPGLSSGAATGASCSNVLADVRRMVFEDWQADADWYASEPGKPAQLQGVRPLLGGTAVTLPPAPRSFALAGTPSESRYSVCVYNSTNYFSIGSKLYKLTADASKSFTGFVDTGLSFAGSISDMCVHNGLLFIACLSSKTYTYDGATLIDVTATYGGSFYVASYAGMLFWTSGGSSEVLNWRIPATSVNYSQNIGAIVAALVPAGGSLWVGGETGLFRLTGHLRAGNPSSAPGVLNLFEPELVLVAPVSPFRPLASQLSEYNFYRMVAAHGYLWFPVNGRLYRLRFSDSLGVAQGIIEPQPLYGKSRGLSFCDGLVVWVCESGGWRYIWCWEPGLEWWLLDAGGLSTQNYGQPFCGFPTCRDAAICCTVQGENRVTRWCLDNSYPSGRNPSSFGLSDVTATGYIRLPGLSLEDLARVGGENGRVAVARITAIGVEWGLPGGLNNWFDPSPYVTGGASAGTIKFEPQFSTNAGASWTSAGAYAPTAGANFQNGKRRWEINSTLGEAVTVAGTQPGCYEILLKLEGAHFPAVRRVWLEYRLERVQHASKREWKLRLSLSEPVTTPGLSGQPGSANGGWSSVSSALSAIRTLWSSGNTVDFYDLDGSGAYRVKVASFKALRLSASAPYEWEMALTLAEVQE</sequence>
<dbReference type="SUPFAM" id="SSF63829">
    <property type="entry name" value="Calcium-dependent phosphotriesterase"/>
    <property type="match status" value="1"/>
</dbReference>
<dbReference type="EMBL" id="CP128400">
    <property type="protein sequence ID" value="WJW68638.1"/>
    <property type="molecule type" value="Genomic_DNA"/>
</dbReference>
<proteinExistence type="predicted"/>
<name>A0ABY9B5Y6_9CHLR</name>
<gene>
    <name evidence="1" type="ORF">OZ401_004252</name>
</gene>
<evidence type="ECO:0008006" key="3">
    <source>
        <dbReference type="Google" id="ProtNLM"/>
    </source>
</evidence>
<keyword evidence="2" id="KW-1185">Reference proteome</keyword>
<protein>
    <recommendedName>
        <fullName evidence="3">Malectin domain-containing protein</fullName>
    </recommendedName>
</protein>
<dbReference type="Proteomes" id="UP001431572">
    <property type="component" value="Chromosome 2"/>
</dbReference>
<evidence type="ECO:0000313" key="1">
    <source>
        <dbReference type="EMBL" id="WJW68638.1"/>
    </source>
</evidence>
<organism evidence="1 2">
    <name type="scientific">Candidatus Chlorohelix allophototropha</name>
    <dbReference type="NCBI Taxonomy" id="3003348"/>
    <lineage>
        <taxon>Bacteria</taxon>
        <taxon>Bacillati</taxon>
        <taxon>Chloroflexota</taxon>
        <taxon>Chloroflexia</taxon>
        <taxon>Candidatus Chloroheliales</taxon>
        <taxon>Candidatus Chloroheliaceae</taxon>
        <taxon>Candidatus Chlorohelix</taxon>
    </lineage>
</organism>
<dbReference type="RefSeq" id="WP_341470543.1">
    <property type="nucleotide sequence ID" value="NZ_CP128400.1"/>
</dbReference>
<reference evidence="1" key="1">
    <citation type="journal article" date="2024" name="Nature">
        <title>Anoxygenic phototroph of the Chloroflexota uses a type I reaction centre.</title>
        <authorList>
            <person name="Tsuji J.M."/>
            <person name="Shaw N.A."/>
            <person name="Nagashima S."/>
            <person name="Venkiteswaran J.J."/>
            <person name="Schiff S.L."/>
            <person name="Watanabe T."/>
            <person name="Fukui M."/>
            <person name="Hanada S."/>
            <person name="Tank M."/>
            <person name="Neufeld J.D."/>
        </authorList>
    </citation>
    <scope>NUCLEOTIDE SEQUENCE</scope>
    <source>
        <strain evidence="1">L227-S17</strain>
    </source>
</reference>
<accession>A0ABY9B5Y6</accession>
<evidence type="ECO:0000313" key="2">
    <source>
        <dbReference type="Proteomes" id="UP001431572"/>
    </source>
</evidence>